<feature type="region of interest" description="Disordered" evidence="2">
    <location>
        <begin position="49"/>
        <end position="105"/>
    </location>
</feature>
<dbReference type="STRING" id="2018661.A0A2A2KLC6"/>
<keyword evidence="5" id="KW-1185">Reference proteome</keyword>
<name>A0A2A2KLC6_9BILA</name>
<dbReference type="OrthoDB" id="5856650at2759"/>
<proteinExistence type="predicted"/>
<evidence type="ECO:0000313" key="4">
    <source>
        <dbReference type="EMBL" id="PAV74774.1"/>
    </source>
</evidence>
<evidence type="ECO:0008006" key="6">
    <source>
        <dbReference type="Google" id="ProtNLM"/>
    </source>
</evidence>
<evidence type="ECO:0000256" key="3">
    <source>
        <dbReference type="SAM" id="SignalP"/>
    </source>
</evidence>
<protein>
    <recommendedName>
        <fullName evidence="6">Nematode cuticle collagen N-terminal domain-containing protein</fullName>
    </recommendedName>
</protein>
<dbReference type="EMBL" id="LIAE01008278">
    <property type="protein sequence ID" value="PAV74774.1"/>
    <property type="molecule type" value="Genomic_DNA"/>
</dbReference>
<reference evidence="4 5" key="1">
    <citation type="journal article" date="2017" name="Curr. Biol.">
        <title>Genome architecture and evolution of a unichromosomal asexual nematode.</title>
        <authorList>
            <person name="Fradin H."/>
            <person name="Zegar C."/>
            <person name="Gutwein M."/>
            <person name="Lucas J."/>
            <person name="Kovtun M."/>
            <person name="Corcoran D."/>
            <person name="Baugh L.R."/>
            <person name="Kiontke K."/>
            <person name="Gunsalus K."/>
            <person name="Fitch D.H."/>
            <person name="Piano F."/>
        </authorList>
    </citation>
    <scope>NUCLEOTIDE SEQUENCE [LARGE SCALE GENOMIC DNA]</scope>
    <source>
        <strain evidence="4">PF1309</strain>
    </source>
</reference>
<feature type="compositionally biased region" description="Basic and acidic residues" evidence="2">
    <location>
        <begin position="95"/>
        <end position="105"/>
    </location>
</feature>
<keyword evidence="1" id="KW-0677">Repeat</keyword>
<gene>
    <name evidence="4" type="ORF">WR25_11807</name>
</gene>
<evidence type="ECO:0000256" key="1">
    <source>
        <dbReference type="ARBA" id="ARBA00022737"/>
    </source>
</evidence>
<comment type="caution">
    <text evidence="4">The sequence shown here is derived from an EMBL/GenBank/DDBJ whole genome shotgun (WGS) entry which is preliminary data.</text>
</comment>
<keyword evidence="3" id="KW-0732">Signal</keyword>
<organism evidence="4 5">
    <name type="scientific">Diploscapter pachys</name>
    <dbReference type="NCBI Taxonomy" id="2018661"/>
    <lineage>
        <taxon>Eukaryota</taxon>
        <taxon>Metazoa</taxon>
        <taxon>Ecdysozoa</taxon>
        <taxon>Nematoda</taxon>
        <taxon>Chromadorea</taxon>
        <taxon>Rhabditida</taxon>
        <taxon>Rhabditina</taxon>
        <taxon>Rhabditomorpha</taxon>
        <taxon>Rhabditoidea</taxon>
        <taxon>Rhabditidae</taxon>
        <taxon>Diploscapter</taxon>
    </lineage>
</organism>
<dbReference type="Proteomes" id="UP000218231">
    <property type="component" value="Unassembled WGS sequence"/>
</dbReference>
<dbReference type="Pfam" id="PF01391">
    <property type="entry name" value="Collagen"/>
    <property type="match status" value="1"/>
</dbReference>
<evidence type="ECO:0000313" key="5">
    <source>
        <dbReference type="Proteomes" id="UP000218231"/>
    </source>
</evidence>
<accession>A0A2A2KLC6</accession>
<dbReference type="InterPro" id="IPR008160">
    <property type="entry name" value="Collagen"/>
</dbReference>
<feature type="chain" id="PRO_5012064655" description="Nematode cuticle collagen N-terminal domain-containing protein" evidence="3">
    <location>
        <begin position="32"/>
        <end position="105"/>
    </location>
</feature>
<sequence length="105" mass="10508">MRHKTTYYASIALAALCLLSFESANLRFADAAVACKGCAPPCVCPGTKGERGGQGFPGEMGHPGAPGEDGPEGNPGAAGMTGAEGDFGDMGPKGVRGDRGLPDKP</sequence>
<evidence type="ECO:0000256" key="2">
    <source>
        <dbReference type="SAM" id="MobiDB-lite"/>
    </source>
</evidence>
<feature type="signal peptide" evidence="3">
    <location>
        <begin position="1"/>
        <end position="31"/>
    </location>
</feature>
<dbReference type="AlphaFoldDB" id="A0A2A2KLC6"/>